<evidence type="ECO:0000259" key="2">
    <source>
        <dbReference type="PROSITE" id="PS50197"/>
    </source>
</evidence>
<dbReference type="VEuPathDB" id="AmoebaDB:FDP41_008547"/>
<dbReference type="SUPFAM" id="SSF81837">
    <property type="entry name" value="BEACH domain"/>
    <property type="match status" value="1"/>
</dbReference>
<dbReference type="Proteomes" id="UP000444721">
    <property type="component" value="Unassembled WGS sequence"/>
</dbReference>
<dbReference type="PROSITE" id="PS50197">
    <property type="entry name" value="BEACH"/>
    <property type="match status" value="1"/>
</dbReference>
<dbReference type="InterPro" id="IPR057496">
    <property type="entry name" value="FAN-like_PH"/>
</dbReference>
<dbReference type="SUPFAM" id="SSF50729">
    <property type="entry name" value="PH domain-like"/>
    <property type="match status" value="1"/>
</dbReference>
<dbReference type="Pfam" id="PF02138">
    <property type="entry name" value="Beach"/>
    <property type="match status" value="1"/>
</dbReference>
<dbReference type="InterPro" id="IPR023362">
    <property type="entry name" value="PH-BEACH_dom"/>
</dbReference>
<evidence type="ECO:0000313" key="5">
    <source>
        <dbReference type="Proteomes" id="UP000444721"/>
    </source>
</evidence>
<dbReference type="RefSeq" id="XP_044558053.1">
    <property type="nucleotide sequence ID" value="XM_044712412.1"/>
</dbReference>
<evidence type="ECO:0008006" key="6">
    <source>
        <dbReference type="Google" id="ProtNLM"/>
    </source>
</evidence>
<dbReference type="Gene3D" id="1.10.1540.10">
    <property type="entry name" value="BEACH domain"/>
    <property type="match status" value="1"/>
</dbReference>
<reference evidence="4 5" key="1">
    <citation type="journal article" date="2019" name="Sci. Rep.">
        <title>Nanopore sequencing improves the draft genome of the human pathogenic amoeba Naegleria fowleri.</title>
        <authorList>
            <person name="Liechti N."/>
            <person name="Schurch N."/>
            <person name="Bruggmann R."/>
            <person name="Wittwer M."/>
        </authorList>
    </citation>
    <scope>NUCLEOTIDE SEQUENCE [LARGE SCALE GENOMIC DNA]</scope>
    <source>
        <strain evidence="4 5">ATCC 30894</strain>
    </source>
</reference>
<dbReference type="CDD" id="cd06071">
    <property type="entry name" value="Beach"/>
    <property type="match status" value="1"/>
</dbReference>
<dbReference type="PANTHER" id="PTHR13743:SF123">
    <property type="entry name" value="PROTEIN FAN"/>
    <property type="match status" value="1"/>
</dbReference>
<dbReference type="InterPro" id="IPR036372">
    <property type="entry name" value="BEACH_dom_sf"/>
</dbReference>
<dbReference type="EMBL" id="VFQX01000061">
    <property type="protein sequence ID" value="KAF0973340.1"/>
    <property type="molecule type" value="Genomic_DNA"/>
</dbReference>
<dbReference type="InterPro" id="IPR011993">
    <property type="entry name" value="PH-like_dom_sf"/>
</dbReference>
<dbReference type="InterPro" id="IPR050865">
    <property type="entry name" value="BEACH_Domain"/>
</dbReference>
<dbReference type="PANTHER" id="PTHR13743">
    <property type="entry name" value="BEIGE/BEACH-RELATED"/>
    <property type="match status" value="1"/>
</dbReference>
<dbReference type="VEuPathDB" id="AmoebaDB:NF0073130"/>
<proteinExistence type="predicted"/>
<feature type="domain" description="BEACH-type PH" evidence="3">
    <location>
        <begin position="173"/>
        <end position="269"/>
    </location>
</feature>
<evidence type="ECO:0000259" key="3">
    <source>
        <dbReference type="PROSITE" id="PS51783"/>
    </source>
</evidence>
<feature type="coiled-coil region" evidence="1">
    <location>
        <begin position="544"/>
        <end position="616"/>
    </location>
</feature>
<dbReference type="VEuPathDB" id="AmoebaDB:NfTy_092550"/>
<dbReference type="AlphaFoldDB" id="A0A6A5BH69"/>
<dbReference type="PROSITE" id="PS51783">
    <property type="entry name" value="PH_BEACH"/>
    <property type="match status" value="1"/>
</dbReference>
<organism evidence="4 5">
    <name type="scientific">Naegleria fowleri</name>
    <name type="common">Brain eating amoeba</name>
    <dbReference type="NCBI Taxonomy" id="5763"/>
    <lineage>
        <taxon>Eukaryota</taxon>
        <taxon>Discoba</taxon>
        <taxon>Heterolobosea</taxon>
        <taxon>Tetramitia</taxon>
        <taxon>Eutetramitia</taxon>
        <taxon>Vahlkampfiidae</taxon>
        <taxon>Naegleria</taxon>
    </lineage>
</organism>
<feature type="domain" description="BEACH" evidence="2">
    <location>
        <begin position="274"/>
        <end position="541"/>
    </location>
</feature>
<evidence type="ECO:0000313" key="4">
    <source>
        <dbReference type="EMBL" id="KAF0973340.1"/>
    </source>
</evidence>
<protein>
    <recommendedName>
        <fullName evidence="6">BEACH domain-containing protein</fullName>
    </recommendedName>
</protein>
<dbReference type="SMART" id="SM01026">
    <property type="entry name" value="Beach"/>
    <property type="match status" value="1"/>
</dbReference>
<gene>
    <name evidence="4" type="ORF">FDP41_008547</name>
</gene>
<dbReference type="Gene3D" id="2.30.29.30">
    <property type="entry name" value="Pleckstrin-homology domain (PH domain)/Phosphotyrosine-binding domain (PTB)"/>
    <property type="match status" value="1"/>
</dbReference>
<comment type="caution">
    <text evidence="4">The sequence shown here is derived from an EMBL/GenBank/DDBJ whole genome shotgun (WGS) entry which is preliminary data.</text>
</comment>
<keyword evidence="5" id="KW-1185">Reference proteome</keyword>
<dbReference type="OMA" id="IFPWIFA"/>
<dbReference type="GeneID" id="68115765"/>
<evidence type="ECO:0000256" key="1">
    <source>
        <dbReference type="SAM" id="Coils"/>
    </source>
</evidence>
<accession>A0A6A5BH69</accession>
<sequence length="806" mass="92113">MLNFYKAKAPSIRFSSLYLDQGEEVLDIQPSTNTYVQVSSSESEHPRGQLILATKSIMFCPDDLSLPVYRISTKDISNIKKTTSKTFSVKCSLFSITTARVCLIDSKDHSKVTITKIVIGVHKDTFIYIMDLLDRMQRLAAAEASKDEVLAKNLQSELLEMSDKNAPIKTEWLMDEQVQHTISCSMIVSFEKVRGKFVVTEKRIYFVANNAFSGEPRIMKLSSSSVLSMAKTNYLQGQKGLILHLHNETSCLFLFNNEDQRNQIHDRIAQSQVNLLSNEEMLRREEDLWVRGCISNFDYLTSLNRLAGRTHNDVHLYPIFPWIFADMSSETLNLEDSAWFRDLGKHVPCLSEKMTSKLERPLSNNYCMNYMTTMSYLVRPYPDVMIHYNDGKFMEGQNLFKSIETTWTNILNGSDPKEAIPELYDGNGSVLVNSKGLPLGGTGDVELPAWAIDAKDFVLKAREALESEYVSKNLHKWIDLVFGVNQNNSEQGQVYPQACFSSDQPVSASVGIAPSQLFDQPHKQRSTKLQRASEEVAHEKGVIIEGLMLKLKNANERLQEIENMKQELQAQPLHNEEMQHEILKLTEENIALKQDIESYKTQLENLNLELKEAKKQKPPVIVHSPPTPTTKVSTKPEDIKLTNKYIAQLEKDLAQSRRDEQQRVSELEQTHQVLLKYMNKYKDTKDRAEKYWKKICELKTLQQEVHDLKVLLQQFEQEDVAKEKLITQLRDINKKQEEEIKTLKIEVRQHTNSLNTMGIALSKGIASDALNLSVEELLGETASISSVRGGFEEENLDEQLAFQRNL</sequence>
<keyword evidence="1" id="KW-0175">Coiled coil</keyword>
<dbReference type="Pfam" id="PF25400">
    <property type="entry name" value="PH_FAN"/>
    <property type="match status" value="1"/>
</dbReference>
<name>A0A6A5BH69_NAEFO</name>
<feature type="coiled-coil region" evidence="1">
    <location>
        <begin position="698"/>
        <end position="753"/>
    </location>
</feature>
<dbReference type="InterPro" id="IPR000409">
    <property type="entry name" value="BEACH_dom"/>
</dbReference>
<dbReference type="OrthoDB" id="10256249at2759"/>